<gene>
    <name evidence="2" type="ORF">ARMGADRAFT_573340</name>
</gene>
<sequence length="135" mass="14964">MIDLGTKDRKRVANSERRSGTRPFSSYSQPVLRLPPFHCVDGDSRPLRRGFVHGRCRGTGKGVIDVVLDDGGRRKESFDRNLDRRLHPTANMRTHTMPPSAPHLDAYANNSSSSCLVRFLTAAIPQLCIPNGGHS</sequence>
<reference evidence="3" key="1">
    <citation type="journal article" date="2017" name="Nat. Ecol. Evol.">
        <title>Genome expansion and lineage-specific genetic innovations in the forest pathogenic fungi Armillaria.</title>
        <authorList>
            <person name="Sipos G."/>
            <person name="Prasanna A.N."/>
            <person name="Walter M.C."/>
            <person name="O'Connor E."/>
            <person name="Balint B."/>
            <person name="Krizsan K."/>
            <person name="Kiss B."/>
            <person name="Hess J."/>
            <person name="Varga T."/>
            <person name="Slot J."/>
            <person name="Riley R."/>
            <person name="Boka B."/>
            <person name="Rigling D."/>
            <person name="Barry K."/>
            <person name="Lee J."/>
            <person name="Mihaltcheva S."/>
            <person name="LaButti K."/>
            <person name="Lipzen A."/>
            <person name="Waldron R."/>
            <person name="Moloney N.M."/>
            <person name="Sperisen C."/>
            <person name="Kredics L."/>
            <person name="Vagvoelgyi C."/>
            <person name="Patrignani A."/>
            <person name="Fitzpatrick D."/>
            <person name="Nagy I."/>
            <person name="Doyle S."/>
            <person name="Anderson J.B."/>
            <person name="Grigoriev I.V."/>
            <person name="Gueldener U."/>
            <person name="Muensterkoetter M."/>
            <person name="Nagy L.G."/>
        </authorList>
    </citation>
    <scope>NUCLEOTIDE SEQUENCE [LARGE SCALE GENOMIC DNA]</scope>
    <source>
        <strain evidence="3">Ar21-2</strain>
    </source>
</reference>
<evidence type="ECO:0000256" key="1">
    <source>
        <dbReference type="SAM" id="MobiDB-lite"/>
    </source>
</evidence>
<dbReference type="InParanoid" id="A0A2H3E3M6"/>
<feature type="region of interest" description="Disordered" evidence="1">
    <location>
        <begin position="1"/>
        <end position="27"/>
    </location>
</feature>
<dbReference type="EMBL" id="KZ293648">
    <property type="protein sequence ID" value="PBK98312.1"/>
    <property type="molecule type" value="Genomic_DNA"/>
</dbReference>
<dbReference type="Proteomes" id="UP000217790">
    <property type="component" value="Unassembled WGS sequence"/>
</dbReference>
<accession>A0A2H3E3M6</accession>
<feature type="compositionally biased region" description="Basic and acidic residues" evidence="1">
    <location>
        <begin position="1"/>
        <end position="19"/>
    </location>
</feature>
<organism evidence="2 3">
    <name type="scientific">Armillaria gallica</name>
    <name type="common">Bulbous honey fungus</name>
    <name type="synonym">Armillaria bulbosa</name>
    <dbReference type="NCBI Taxonomy" id="47427"/>
    <lineage>
        <taxon>Eukaryota</taxon>
        <taxon>Fungi</taxon>
        <taxon>Dikarya</taxon>
        <taxon>Basidiomycota</taxon>
        <taxon>Agaricomycotina</taxon>
        <taxon>Agaricomycetes</taxon>
        <taxon>Agaricomycetidae</taxon>
        <taxon>Agaricales</taxon>
        <taxon>Marasmiineae</taxon>
        <taxon>Physalacriaceae</taxon>
        <taxon>Armillaria</taxon>
    </lineage>
</organism>
<keyword evidence="3" id="KW-1185">Reference proteome</keyword>
<proteinExistence type="predicted"/>
<protein>
    <submittedName>
        <fullName evidence="2">Uncharacterized protein</fullName>
    </submittedName>
</protein>
<name>A0A2H3E3M6_ARMGA</name>
<evidence type="ECO:0000313" key="2">
    <source>
        <dbReference type="EMBL" id="PBK98312.1"/>
    </source>
</evidence>
<evidence type="ECO:0000313" key="3">
    <source>
        <dbReference type="Proteomes" id="UP000217790"/>
    </source>
</evidence>
<dbReference type="AlphaFoldDB" id="A0A2H3E3M6"/>